<dbReference type="RefSeq" id="WP_303737190.1">
    <property type="nucleotide sequence ID" value="NZ_SUTE01000056.1"/>
</dbReference>
<name>A0A8T3VC24_9EURY</name>
<comment type="caution">
    <text evidence="3">The sequence shown here is derived from an EMBL/GenBank/DDBJ whole genome shotgun (WGS) entry which is preliminary data.</text>
</comment>
<keyword evidence="1" id="KW-0472">Membrane</keyword>
<organism evidence="3 4">
    <name type="scientific">Methanobrevibacter millerae</name>
    <dbReference type="NCBI Taxonomy" id="230361"/>
    <lineage>
        <taxon>Archaea</taxon>
        <taxon>Methanobacteriati</taxon>
        <taxon>Methanobacteriota</taxon>
        <taxon>Methanomada group</taxon>
        <taxon>Methanobacteria</taxon>
        <taxon>Methanobacteriales</taxon>
        <taxon>Methanobacteriaceae</taxon>
        <taxon>Methanobrevibacter</taxon>
    </lineage>
</organism>
<dbReference type="EMBL" id="SUTE01000056">
    <property type="protein sequence ID" value="MBE6505538.1"/>
    <property type="molecule type" value="Genomic_DNA"/>
</dbReference>
<keyword evidence="1" id="KW-0812">Transmembrane</keyword>
<reference evidence="3" key="1">
    <citation type="submission" date="2019-04" db="EMBL/GenBank/DDBJ databases">
        <title>Evolution of Biomass-Degrading Anaerobic Consortia Revealed by Metagenomics.</title>
        <authorList>
            <person name="Peng X."/>
        </authorList>
    </citation>
    <scope>NUCLEOTIDE SEQUENCE</scope>
    <source>
        <strain evidence="3">SIG12</strain>
    </source>
</reference>
<feature type="transmembrane region" description="Helical" evidence="1">
    <location>
        <begin position="95"/>
        <end position="120"/>
    </location>
</feature>
<dbReference type="AlphaFoldDB" id="A0A8T3VC24"/>
<dbReference type="Pfam" id="PF12773">
    <property type="entry name" value="DZR"/>
    <property type="match status" value="1"/>
</dbReference>
<feature type="domain" description="DZANK-type" evidence="2">
    <location>
        <begin position="6"/>
        <end position="55"/>
    </location>
</feature>
<sequence length="174" mass="19639">MVIRRCPQCHSTSDDQYGFCIRCGYEFSKMNVDANTCPLCNYPNPDEADYCVKCGSPLIFKQNFENNQTPAGPIIIQKRVIPDEQSYNGPRTSRILILLGYIFSILGGLLGLIIAIYLITRKDPVAKKHGRIQLLIFIFYLIILLILILTGNITADTLMQYSQLNLANMTNLTL</sequence>
<keyword evidence="1" id="KW-1133">Transmembrane helix</keyword>
<evidence type="ECO:0000259" key="2">
    <source>
        <dbReference type="Pfam" id="PF12773"/>
    </source>
</evidence>
<gene>
    <name evidence="3" type="ORF">E7Z73_07355</name>
</gene>
<dbReference type="InterPro" id="IPR025874">
    <property type="entry name" value="DZR"/>
</dbReference>
<evidence type="ECO:0000313" key="4">
    <source>
        <dbReference type="Proteomes" id="UP000762703"/>
    </source>
</evidence>
<protein>
    <submittedName>
        <fullName evidence="3">Zinc ribbon domain-containing protein</fullName>
    </submittedName>
</protein>
<proteinExistence type="predicted"/>
<feature type="transmembrane region" description="Helical" evidence="1">
    <location>
        <begin position="132"/>
        <end position="155"/>
    </location>
</feature>
<evidence type="ECO:0000256" key="1">
    <source>
        <dbReference type="SAM" id="Phobius"/>
    </source>
</evidence>
<accession>A0A8T3VC24</accession>
<dbReference type="Proteomes" id="UP000762703">
    <property type="component" value="Unassembled WGS sequence"/>
</dbReference>
<evidence type="ECO:0000313" key="3">
    <source>
        <dbReference type="EMBL" id="MBE6505538.1"/>
    </source>
</evidence>